<proteinExistence type="predicted"/>
<protein>
    <recommendedName>
        <fullName evidence="3">MULE transposase domain-containing protein</fullName>
    </recommendedName>
</protein>
<evidence type="ECO:0000313" key="1">
    <source>
        <dbReference type="EMBL" id="CAF4480026.1"/>
    </source>
</evidence>
<dbReference type="EMBL" id="CAJOBP010005872">
    <property type="protein sequence ID" value="CAF4480026.1"/>
    <property type="molecule type" value="Genomic_DNA"/>
</dbReference>
<dbReference type="AlphaFoldDB" id="A0A820UBC2"/>
<dbReference type="Proteomes" id="UP000663873">
    <property type="component" value="Unassembled WGS sequence"/>
</dbReference>
<accession>A0A820UBC2</accession>
<name>A0A820UBC2_9BILA</name>
<gene>
    <name evidence="1" type="ORF">UJA718_LOCUS24858</name>
</gene>
<evidence type="ECO:0000313" key="2">
    <source>
        <dbReference type="Proteomes" id="UP000663873"/>
    </source>
</evidence>
<reference evidence="1" key="1">
    <citation type="submission" date="2021-02" db="EMBL/GenBank/DDBJ databases">
        <authorList>
            <person name="Nowell W R."/>
        </authorList>
    </citation>
    <scope>NUCLEOTIDE SEQUENCE</scope>
</reference>
<sequence length="80" mass="9204">MDGTFDIAPAPFKQVYLIHAEKFGQGLPVAFCLLPNKRGRTYLELFERLKEQAILLKTKFDPKRIITDFEPGLLPVIQQE</sequence>
<keyword evidence="2" id="KW-1185">Reference proteome</keyword>
<feature type="non-terminal residue" evidence="1">
    <location>
        <position position="80"/>
    </location>
</feature>
<evidence type="ECO:0008006" key="3">
    <source>
        <dbReference type="Google" id="ProtNLM"/>
    </source>
</evidence>
<comment type="caution">
    <text evidence="1">The sequence shown here is derived from an EMBL/GenBank/DDBJ whole genome shotgun (WGS) entry which is preliminary data.</text>
</comment>
<organism evidence="1 2">
    <name type="scientific">Rotaria socialis</name>
    <dbReference type="NCBI Taxonomy" id="392032"/>
    <lineage>
        <taxon>Eukaryota</taxon>
        <taxon>Metazoa</taxon>
        <taxon>Spiralia</taxon>
        <taxon>Gnathifera</taxon>
        <taxon>Rotifera</taxon>
        <taxon>Eurotatoria</taxon>
        <taxon>Bdelloidea</taxon>
        <taxon>Philodinida</taxon>
        <taxon>Philodinidae</taxon>
        <taxon>Rotaria</taxon>
    </lineage>
</organism>